<dbReference type="InterPro" id="IPR046748">
    <property type="entry name" value="HipA_2"/>
</dbReference>
<evidence type="ECO:0000259" key="2">
    <source>
        <dbReference type="Pfam" id="PF20613"/>
    </source>
</evidence>
<feature type="region of interest" description="Disordered" evidence="1">
    <location>
        <begin position="1"/>
        <end position="22"/>
    </location>
</feature>
<name>A0ABM6URZ1_9GAMM</name>
<dbReference type="Pfam" id="PF20613">
    <property type="entry name" value="HipA_2"/>
    <property type="match status" value="1"/>
</dbReference>
<feature type="domain" description="HipA-like kinase" evidence="2">
    <location>
        <begin position="51"/>
        <end position="175"/>
    </location>
</feature>
<organism evidence="3 4">
    <name type="scientific">Yersinia massiliensis</name>
    <dbReference type="NCBI Taxonomy" id="419257"/>
    <lineage>
        <taxon>Bacteria</taxon>
        <taxon>Pseudomonadati</taxon>
        <taxon>Pseudomonadota</taxon>
        <taxon>Gammaproteobacteria</taxon>
        <taxon>Enterobacterales</taxon>
        <taxon>Yersiniaceae</taxon>
        <taxon>Yersinia</taxon>
    </lineage>
</organism>
<protein>
    <recommendedName>
        <fullName evidence="2">HipA-like kinase domain-containing protein</fullName>
    </recommendedName>
</protein>
<evidence type="ECO:0000313" key="4">
    <source>
        <dbReference type="Proteomes" id="UP000240908"/>
    </source>
</evidence>
<sequence length="281" mass="31642">MSAMWGGKKLEKEDDPSQNEAPEQGNLFELEFNDYTPSSLGTAHLSGFAIASDEMEYAVKGSTSNITIPVQNPSQVPAAEWFCTNLAERCGIATPVCKVLKCISDGEYVFGSRIELSAWKSGLNDAQWISILFTANESLKKQLWAIYAFDQFVHNIDRHFNNYLYMKNSRDQVIVKTFDFSLSSFVIGWPRSTTSTLPTDSSTCINWSIAKQFIGDTEELRKVGLNVLDKIERIGVDAISDILNGMPEDWMPPMHKDYLIKWWAGEGKTERINAIRLEISS</sequence>
<keyword evidence="4" id="KW-1185">Reference proteome</keyword>
<accession>A0ABM6URZ1</accession>
<proteinExistence type="predicted"/>
<evidence type="ECO:0000313" key="3">
    <source>
        <dbReference type="EMBL" id="AVX37796.1"/>
    </source>
</evidence>
<dbReference type="Proteomes" id="UP000240908">
    <property type="component" value="Chromosome"/>
</dbReference>
<gene>
    <name evidence="3" type="ORF">DA391_09055</name>
</gene>
<dbReference type="EMBL" id="CP028487">
    <property type="protein sequence ID" value="AVX37796.1"/>
    <property type="molecule type" value="Genomic_DNA"/>
</dbReference>
<dbReference type="RefSeq" id="WP_108087573.1">
    <property type="nucleotide sequence ID" value="NZ_CP028487.1"/>
</dbReference>
<reference evidence="4" key="1">
    <citation type="journal article" date="2018" name="Genome Announc.">
        <title>First complete genome sequence of Yersinia massiliensis.</title>
        <authorList>
            <person name="Thomas M.C."/>
            <person name="Arling V."/>
            <person name="Goji N."/>
            <person name="Janzen T.W."/>
            <person name="Duceppe M.-O."/>
            <person name="Mathews A."/>
            <person name="Carrillo C."/>
            <person name="Amoako K."/>
        </authorList>
    </citation>
    <scope>NUCLEOTIDE SEQUENCE [LARGE SCALE GENOMIC DNA]</scope>
    <source>
        <strain evidence="4">GTA</strain>
    </source>
</reference>
<evidence type="ECO:0000256" key="1">
    <source>
        <dbReference type="SAM" id="MobiDB-lite"/>
    </source>
</evidence>